<dbReference type="Proteomes" id="UP000074108">
    <property type="component" value="Unassembled WGS sequence"/>
</dbReference>
<sequence length="94" mass="10851">MDRMKDWIIKQDQQWFYVCNTRPKSLIKFSNWITHLGGATFTISFVLTMLFLSLYFPSFHLPATIAAGSLTMSHIIVVCVEKNCKKNKTLFISS</sequence>
<keyword evidence="1" id="KW-0812">Transmembrane</keyword>
<comment type="caution">
    <text evidence="2">The sequence shown here is derived from an EMBL/GenBank/DDBJ whole genome shotgun (WGS) entry which is preliminary data.</text>
</comment>
<dbReference type="RefSeq" id="WP_241494393.1">
    <property type="nucleotide sequence ID" value="NZ_LDYG01000028.1"/>
</dbReference>
<organism evidence="2 3">
    <name type="scientific">Bacillus coahuilensis p1.1.43</name>
    <dbReference type="NCBI Taxonomy" id="1150625"/>
    <lineage>
        <taxon>Bacteria</taxon>
        <taxon>Bacillati</taxon>
        <taxon>Bacillota</taxon>
        <taxon>Bacilli</taxon>
        <taxon>Bacillales</taxon>
        <taxon>Bacillaceae</taxon>
        <taxon>Bacillus</taxon>
    </lineage>
</organism>
<evidence type="ECO:0000313" key="2">
    <source>
        <dbReference type="EMBL" id="KUP06608.1"/>
    </source>
</evidence>
<protein>
    <submittedName>
        <fullName evidence="2">Uncharacterized protein</fullName>
    </submittedName>
</protein>
<reference evidence="2 3" key="1">
    <citation type="journal article" date="2016" name="Front. Microbiol.">
        <title>Microevolution Analysis of Bacillus coahuilensis Unveils Differences in Phosphorus Acquisition Strategies and Their Regulation.</title>
        <authorList>
            <person name="Gomez-Lunar Z."/>
            <person name="Hernandez-Gonzalez I."/>
            <person name="Rodriguez-Torres M.D."/>
            <person name="Souza V."/>
            <person name="Olmedo-Alvarez G."/>
        </authorList>
    </citation>
    <scope>NUCLEOTIDE SEQUENCE [LARGE SCALE GENOMIC DNA]</scope>
    <source>
        <strain evidence="3">p1.1.43</strain>
    </source>
</reference>
<dbReference type="EMBL" id="LDYG01000028">
    <property type="protein sequence ID" value="KUP06608.1"/>
    <property type="molecule type" value="Genomic_DNA"/>
</dbReference>
<dbReference type="STRING" id="1150625.Q75_08815"/>
<keyword evidence="1" id="KW-1133">Transmembrane helix</keyword>
<keyword evidence="1" id="KW-0472">Membrane</keyword>
<feature type="transmembrane region" description="Helical" evidence="1">
    <location>
        <begin position="32"/>
        <end position="55"/>
    </location>
</feature>
<dbReference type="AlphaFoldDB" id="A0A147K8X4"/>
<gene>
    <name evidence="2" type="ORF">Q75_08815</name>
</gene>
<evidence type="ECO:0000313" key="3">
    <source>
        <dbReference type="Proteomes" id="UP000074108"/>
    </source>
</evidence>
<accession>A0A147K8X4</accession>
<name>A0A147K8X4_9BACI</name>
<proteinExistence type="predicted"/>
<feature type="transmembrane region" description="Helical" evidence="1">
    <location>
        <begin position="61"/>
        <end position="80"/>
    </location>
</feature>
<evidence type="ECO:0000256" key="1">
    <source>
        <dbReference type="SAM" id="Phobius"/>
    </source>
</evidence>
<keyword evidence="3" id="KW-1185">Reference proteome</keyword>